<evidence type="ECO:0008006" key="6">
    <source>
        <dbReference type="Google" id="ProtNLM"/>
    </source>
</evidence>
<dbReference type="PANTHER" id="PTHR47942">
    <property type="entry name" value="TETRATRICOPEPTIDE REPEAT (TPR)-LIKE SUPERFAMILY PROTEIN-RELATED"/>
    <property type="match status" value="1"/>
</dbReference>
<evidence type="ECO:0000256" key="3">
    <source>
        <dbReference type="SAM" id="MobiDB-lite"/>
    </source>
</evidence>
<accession>A0AAV9U9X8</accession>
<name>A0AAV9U9X8_9PEZI</name>
<organism evidence="4 5">
    <name type="scientific">Orbilia brochopaga</name>
    <dbReference type="NCBI Taxonomy" id="3140254"/>
    <lineage>
        <taxon>Eukaryota</taxon>
        <taxon>Fungi</taxon>
        <taxon>Dikarya</taxon>
        <taxon>Ascomycota</taxon>
        <taxon>Pezizomycotina</taxon>
        <taxon>Orbiliomycetes</taxon>
        <taxon>Orbiliales</taxon>
        <taxon>Orbiliaceae</taxon>
        <taxon>Orbilia</taxon>
    </lineage>
</organism>
<dbReference type="NCBIfam" id="TIGR00756">
    <property type="entry name" value="PPR"/>
    <property type="match status" value="1"/>
</dbReference>
<dbReference type="AlphaFoldDB" id="A0AAV9U9X8"/>
<evidence type="ECO:0000256" key="1">
    <source>
        <dbReference type="ARBA" id="ARBA00022737"/>
    </source>
</evidence>
<keyword evidence="1" id="KW-0677">Repeat</keyword>
<dbReference type="InterPro" id="IPR002885">
    <property type="entry name" value="PPR_rpt"/>
</dbReference>
<feature type="region of interest" description="Disordered" evidence="3">
    <location>
        <begin position="122"/>
        <end position="186"/>
    </location>
</feature>
<feature type="repeat" description="PPR" evidence="2">
    <location>
        <begin position="385"/>
        <end position="419"/>
    </location>
</feature>
<dbReference type="InterPro" id="IPR051222">
    <property type="entry name" value="PPR/CCM1_RNA-binding"/>
</dbReference>
<dbReference type="EMBL" id="JAVHNQ010000011">
    <property type="protein sequence ID" value="KAK6336253.1"/>
    <property type="molecule type" value="Genomic_DNA"/>
</dbReference>
<dbReference type="Proteomes" id="UP001375240">
    <property type="component" value="Unassembled WGS sequence"/>
</dbReference>
<evidence type="ECO:0000256" key="2">
    <source>
        <dbReference type="PROSITE-ProRule" id="PRU00708"/>
    </source>
</evidence>
<reference evidence="4 5" key="1">
    <citation type="submission" date="2019-10" db="EMBL/GenBank/DDBJ databases">
        <authorList>
            <person name="Palmer J.M."/>
        </authorList>
    </citation>
    <scope>NUCLEOTIDE SEQUENCE [LARGE SCALE GENOMIC DNA]</scope>
    <source>
        <strain evidence="4 5">TWF696</strain>
    </source>
</reference>
<feature type="repeat" description="PPR" evidence="2">
    <location>
        <begin position="420"/>
        <end position="454"/>
    </location>
</feature>
<gene>
    <name evidence="4" type="ORF">TWF696_001814</name>
</gene>
<protein>
    <recommendedName>
        <fullName evidence="6">Pentatricopeptide repeat-containing protein</fullName>
    </recommendedName>
</protein>
<comment type="caution">
    <text evidence="4">The sequence shown here is derived from an EMBL/GenBank/DDBJ whole genome shotgun (WGS) entry which is preliminary data.</text>
</comment>
<evidence type="ECO:0000313" key="5">
    <source>
        <dbReference type="Proteomes" id="UP001375240"/>
    </source>
</evidence>
<evidence type="ECO:0000313" key="4">
    <source>
        <dbReference type="EMBL" id="KAK6336253.1"/>
    </source>
</evidence>
<sequence>MARETQTTRALREHASNLKAPSQRAIRYLRGILDNRPYMTLSSSAADINELEELQRVGLWPPQTCNGARKARRKEREELDICGMSAREEKAVGRVVKGALQGRQPELRLDYEDTSIIATKRWRPVVGSAPPSSHKHDPPRQQTPSTDIRATTCPLHTSPKPSQPSALLTRPLPSPRQLHQQKNHKNNWQYRLGEIGRREAATIKDKDLLSELQQPSQTIIETDNRKLECRLTTNQLRPAAGRTSFSHETAAAMTRAMSKRNYHEVIRLFNINSASTPQMPPRLVDMCVEAYLKTGRVLLARTIMEKFKTYKRSTEETMALQLKSLLARCKVDAAIAFVRMAKDTAKGFGVLLTQTLLEGLCKIGVNSELLLETFNFVEGLLPTSQAVHYTIMIRGYINNRRMDLASQWFLKMQAAGHKPDSKTYNIILSAAAETGRWDDVQSILELFREAHVKPSSETMNKILNITAETPDKSIEELHEQAETLGAPWTTQTWNIMLRATISKTPPEDQEAQIRAFFDKMHNAGIKPDASTAMTLTTYLENSGHSSPSSLRRLLDDIHEDKTLLQPTAENRELRKSILHHASAKAAPTKLIRKDADTVSVSAIAARMAACLRENRPVDTIILYHHVLSQSIRPTTDILILAVKALFMLPSQPRTLTNTPEASSLDHAQYRAITIDRVLDLSARHGLALHTELSPRAWKFLSAVYSYRLSKRDPRTTLTITGAPTKETLFEIYRFYEKHNLRNPHHPLMVTASILHSRRQHHTIIELIRAVTASPWGTKPPLDIVALTILLKAYVALQDAAGVRWVAQHVVDRELEPDDVFMKVLSGKKKVPIAQFSVRWDAKAQAIVRKSVKLCEDLKARIAQKRERGSQLIKNVLKREEGKDASSSTPLLLPPAA</sequence>
<proteinExistence type="predicted"/>
<dbReference type="PROSITE" id="PS51375">
    <property type="entry name" value="PPR"/>
    <property type="match status" value="2"/>
</dbReference>
<dbReference type="Pfam" id="PF13041">
    <property type="entry name" value="PPR_2"/>
    <property type="match status" value="1"/>
</dbReference>
<dbReference type="PANTHER" id="PTHR47942:SF63">
    <property type="entry name" value="PENTATRICOPEPTIDE REPEAT-CONTAINING PROTEIN"/>
    <property type="match status" value="1"/>
</dbReference>
<feature type="compositionally biased region" description="Polar residues" evidence="3">
    <location>
        <begin position="140"/>
        <end position="149"/>
    </location>
</feature>
<dbReference type="InterPro" id="IPR011990">
    <property type="entry name" value="TPR-like_helical_dom_sf"/>
</dbReference>
<dbReference type="Gene3D" id="1.25.40.10">
    <property type="entry name" value="Tetratricopeptide repeat domain"/>
    <property type="match status" value="2"/>
</dbReference>
<keyword evidence="5" id="KW-1185">Reference proteome</keyword>